<protein>
    <submittedName>
        <fullName evidence="3">Uncharacterized protein</fullName>
    </submittedName>
</protein>
<dbReference type="EMBL" id="JANUAE010000015">
    <property type="protein sequence ID" value="MCS3711624.1"/>
    <property type="molecule type" value="Genomic_DNA"/>
</dbReference>
<dbReference type="AlphaFoldDB" id="A0A9X2Q7H1"/>
<proteinExistence type="predicted"/>
<accession>A0A9X2Q7H1</accession>
<keyword evidence="2" id="KW-0472">Membrane</keyword>
<sequence length="218" mass="23882">MSTLYATLYEYLNGNSTYRTVLSSSAIVALLITAVGLIPPLGGAVLASILVLMLVLDVTMEKMVQDSVPDTSSNGSGSFTGPRGYTPEEREEFSEGTTHNDGISHVGDTSPDHTLDVNGDTSSEQLDVDLDTDMDVTGEAEVAEGSFQREDMQNLPPDTPHREILIENDVTKMGEIAIIDDDVERKYSPNTLEDLDKIGEVRAENIRDWYYSPLEHSH</sequence>
<gene>
    <name evidence="3" type="ORF">GGP61_003257</name>
</gene>
<evidence type="ECO:0000313" key="3">
    <source>
        <dbReference type="EMBL" id="MCS3711624.1"/>
    </source>
</evidence>
<evidence type="ECO:0000256" key="1">
    <source>
        <dbReference type="SAM" id="MobiDB-lite"/>
    </source>
</evidence>
<feature type="region of interest" description="Disordered" evidence="1">
    <location>
        <begin position="67"/>
        <end position="112"/>
    </location>
</feature>
<evidence type="ECO:0000256" key="2">
    <source>
        <dbReference type="SAM" id="Phobius"/>
    </source>
</evidence>
<feature type="compositionally biased region" description="Polar residues" evidence="1">
    <location>
        <begin position="68"/>
        <end position="79"/>
    </location>
</feature>
<organism evidence="3 4">
    <name type="scientific">Salinibacter ruber</name>
    <dbReference type="NCBI Taxonomy" id="146919"/>
    <lineage>
        <taxon>Bacteria</taxon>
        <taxon>Pseudomonadati</taxon>
        <taxon>Rhodothermota</taxon>
        <taxon>Rhodothermia</taxon>
        <taxon>Rhodothermales</taxon>
        <taxon>Salinibacteraceae</taxon>
        <taxon>Salinibacter</taxon>
    </lineage>
</organism>
<keyword evidence="2" id="KW-1133">Transmembrane helix</keyword>
<dbReference type="RefSeq" id="WP_259124480.1">
    <property type="nucleotide sequence ID" value="NZ_JANUAE010000015.1"/>
</dbReference>
<evidence type="ECO:0000313" key="4">
    <source>
        <dbReference type="Proteomes" id="UP001155057"/>
    </source>
</evidence>
<dbReference type="Proteomes" id="UP001155057">
    <property type="component" value="Unassembled WGS sequence"/>
</dbReference>
<name>A0A9X2Q7H1_9BACT</name>
<keyword evidence="2" id="KW-0812">Transmembrane</keyword>
<feature type="transmembrane region" description="Helical" evidence="2">
    <location>
        <begin position="26"/>
        <end position="56"/>
    </location>
</feature>
<reference evidence="3" key="1">
    <citation type="submission" date="2022-08" db="EMBL/GenBank/DDBJ databases">
        <title>Genomic Encyclopedia of Type Strains, Phase V (KMG-V): Genome sequencing to study the core and pangenomes of soil and plant-associated prokaryotes.</title>
        <authorList>
            <person name="Whitman W."/>
        </authorList>
    </citation>
    <scope>NUCLEOTIDE SEQUENCE</scope>
    <source>
        <strain evidence="3">SP3049</strain>
    </source>
</reference>
<comment type="caution">
    <text evidence="3">The sequence shown here is derived from an EMBL/GenBank/DDBJ whole genome shotgun (WGS) entry which is preliminary data.</text>
</comment>